<feature type="region of interest" description="Disordered" evidence="1">
    <location>
        <begin position="78"/>
        <end position="120"/>
    </location>
</feature>
<dbReference type="OrthoDB" id="3553044at2759"/>
<dbReference type="EMBL" id="ML119056">
    <property type="protein sequence ID" value="ROT38320.1"/>
    <property type="molecule type" value="Genomic_DNA"/>
</dbReference>
<reference evidence="2 3" key="1">
    <citation type="journal article" date="2018" name="Mol. Ecol.">
        <title>The obligate alkalophilic soda-lake fungus Sodiomyces alkalinus has shifted to a protein diet.</title>
        <authorList>
            <person name="Grum-Grzhimaylo A.A."/>
            <person name="Falkoski D.L."/>
            <person name="van den Heuvel J."/>
            <person name="Valero-Jimenez C.A."/>
            <person name="Min B."/>
            <person name="Choi I.G."/>
            <person name="Lipzen A."/>
            <person name="Daum C.G."/>
            <person name="Aanen D.K."/>
            <person name="Tsang A."/>
            <person name="Henrissat B."/>
            <person name="Bilanenko E.N."/>
            <person name="de Vries R.P."/>
            <person name="van Kan J.A.L."/>
            <person name="Grigoriev I.V."/>
            <person name="Debets A.J.M."/>
        </authorList>
    </citation>
    <scope>NUCLEOTIDE SEQUENCE [LARGE SCALE GENOMIC DNA]</scope>
    <source>
        <strain evidence="2 3">F11</strain>
    </source>
</reference>
<dbReference type="RefSeq" id="XP_028466126.1">
    <property type="nucleotide sequence ID" value="XM_028607098.1"/>
</dbReference>
<keyword evidence="3" id="KW-1185">Reference proteome</keyword>
<evidence type="ECO:0000313" key="2">
    <source>
        <dbReference type="EMBL" id="ROT38320.1"/>
    </source>
</evidence>
<dbReference type="GeneID" id="39575576"/>
<gene>
    <name evidence="2" type="ORF">SODALDRAFT_186461</name>
</gene>
<dbReference type="Proteomes" id="UP000272025">
    <property type="component" value="Unassembled WGS sequence"/>
</dbReference>
<protein>
    <submittedName>
        <fullName evidence="2">Uncharacterized protein</fullName>
    </submittedName>
</protein>
<proteinExistence type="predicted"/>
<dbReference type="AlphaFoldDB" id="A0A3N2PV04"/>
<evidence type="ECO:0000256" key="1">
    <source>
        <dbReference type="SAM" id="MobiDB-lite"/>
    </source>
</evidence>
<name>A0A3N2PV04_SODAK</name>
<evidence type="ECO:0000313" key="3">
    <source>
        <dbReference type="Proteomes" id="UP000272025"/>
    </source>
</evidence>
<sequence length="173" mass="19604">MPQLAHHIWAAPRFYQCCTRRYPLTTYSLSNQDIVIEQELSQLNMSRTARTPVVSRASPAPSWSDSDSEFDDLITPCGPSPSEKHFSSEKATASMHHHDGPSQPHVTGPITPTHDRIRPYSTHPAADVRSLWAVMLELQQRYQCYKSTRMRIAADSDFQEASDLMRMCMAITP</sequence>
<accession>A0A3N2PV04</accession>
<organism evidence="2 3">
    <name type="scientific">Sodiomyces alkalinus (strain CBS 110278 / VKM F-3762 / F11)</name>
    <name type="common">Alkaliphilic filamentous fungus</name>
    <dbReference type="NCBI Taxonomy" id="1314773"/>
    <lineage>
        <taxon>Eukaryota</taxon>
        <taxon>Fungi</taxon>
        <taxon>Dikarya</taxon>
        <taxon>Ascomycota</taxon>
        <taxon>Pezizomycotina</taxon>
        <taxon>Sordariomycetes</taxon>
        <taxon>Hypocreomycetidae</taxon>
        <taxon>Glomerellales</taxon>
        <taxon>Plectosphaerellaceae</taxon>
        <taxon>Sodiomyces</taxon>
    </lineage>
</organism>